<dbReference type="InterPro" id="IPR036565">
    <property type="entry name" value="Mur-like_cat_sf"/>
</dbReference>
<reference evidence="1 2" key="1">
    <citation type="submission" date="2016-11" db="EMBL/GenBank/DDBJ databases">
        <authorList>
            <person name="Jaros S."/>
            <person name="Januszkiewicz K."/>
            <person name="Wedrychowicz H."/>
        </authorList>
    </citation>
    <scope>NUCLEOTIDE SEQUENCE [LARGE SCALE GENOMIC DNA]</scope>
    <source>
        <strain evidence="1 2">DSM 14501</strain>
    </source>
</reference>
<dbReference type="AlphaFoldDB" id="A0A1M6R6V9"/>
<dbReference type="RefSeq" id="WP_072967584.1">
    <property type="nucleotide sequence ID" value="NZ_FRAJ01000013.1"/>
</dbReference>
<organism evidence="1 2">
    <name type="scientific">Caminicella sporogenes DSM 14501</name>
    <dbReference type="NCBI Taxonomy" id="1121266"/>
    <lineage>
        <taxon>Bacteria</taxon>
        <taxon>Bacillati</taxon>
        <taxon>Bacillota</taxon>
        <taxon>Clostridia</taxon>
        <taxon>Peptostreptococcales</taxon>
        <taxon>Caminicellaceae</taxon>
        <taxon>Caminicella</taxon>
    </lineage>
</organism>
<dbReference type="STRING" id="1121266.SAMN02745883_01716"/>
<keyword evidence="2" id="KW-1185">Reference proteome</keyword>
<name>A0A1M6R6V9_9FIRM</name>
<gene>
    <name evidence="1" type="ORF">SAMN02745883_01716</name>
</gene>
<evidence type="ECO:0008006" key="3">
    <source>
        <dbReference type="Google" id="ProtNLM"/>
    </source>
</evidence>
<protein>
    <recommendedName>
        <fullName evidence="3">Mur ligase middle domain-containing protein</fullName>
    </recommendedName>
</protein>
<evidence type="ECO:0000313" key="2">
    <source>
        <dbReference type="Proteomes" id="UP000184082"/>
    </source>
</evidence>
<accession>A0A1M6R6V9</accession>
<evidence type="ECO:0000313" key="1">
    <source>
        <dbReference type="EMBL" id="SHK28192.1"/>
    </source>
</evidence>
<dbReference type="EMBL" id="FRAJ01000013">
    <property type="protein sequence ID" value="SHK28192.1"/>
    <property type="molecule type" value="Genomic_DNA"/>
</dbReference>
<dbReference type="Gene3D" id="3.40.1190.10">
    <property type="entry name" value="Mur-like, catalytic domain"/>
    <property type="match status" value="1"/>
</dbReference>
<dbReference type="GO" id="GO:0005524">
    <property type="term" value="F:ATP binding"/>
    <property type="evidence" value="ECO:0007669"/>
    <property type="project" value="InterPro"/>
</dbReference>
<proteinExistence type="predicted"/>
<sequence length="233" mass="27189">MSEPEVIGILGEYINTKFIADFSFYILENSGYNSVVLFDNLIYSKRNIIKRKTIEVKKILEFLTYLKDEIDILLFCLQDKDKVEFIIDKYRIDVLVDVSDTKKNNNHSDMNFIKKVFYENLSKNATVIINSDKKNEINIFKYLNEKIVITYGLNTKSTLTASSIHDEDSFICCLQRGLTSFSGKEIEPFEFPIRLFCSEKIDVYKILPIIALSLMYDVKIEDVQKLLSIYMKL</sequence>
<dbReference type="Proteomes" id="UP000184082">
    <property type="component" value="Unassembled WGS sequence"/>
</dbReference>